<reference evidence="2 3" key="1">
    <citation type="submission" date="2019-03" db="EMBL/GenBank/DDBJ databases">
        <title>First draft genome of Liparis tanakae, snailfish: a comprehensive survey of snailfish specific genes.</title>
        <authorList>
            <person name="Kim W."/>
            <person name="Song I."/>
            <person name="Jeong J.-H."/>
            <person name="Kim D."/>
            <person name="Kim S."/>
            <person name="Ryu S."/>
            <person name="Song J.Y."/>
            <person name="Lee S.K."/>
        </authorList>
    </citation>
    <scope>NUCLEOTIDE SEQUENCE [LARGE SCALE GENOMIC DNA]</scope>
    <source>
        <tissue evidence="2">Muscle</tissue>
    </source>
</reference>
<evidence type="ECO:0000313" key="3">
    <source>
        <dbReference type="Proteomes" id="UP000314294"/>
    </source>
</evidence>
<protein>
    <submittedName>
        <fullName evidence="2">Uncharacterized protein</fullName>
    </submittedName>
</protein>
<organism evidence="2 3">
    <name type="scientific">Liparis tanakae</name>
    <name type="common">Tanaka's snailfish</name>
    <dbReference type="NCBI Taxonomy" id="230148"/>
    <lineage>
        <taxon>Eukaryota</taxon>
        <taxon>Metazoa</taxon>
        <taxon>Chordata</taxon>
        <taxon>Craniata</taxon>
        <taxon>Vertebrata</taxon>
        <taxon>Euteleostomi</taxon>
        <taxon>Actinopterygii</taxon>
        <taxon>Neopterygii</taxon>
        <taxon>Teleostei</taxon>
        <taxon>Neoteleostei</taxon>
        <taxon>Acanthomorphata</taxon>
        <taxon>Eupercaria</taxon>
        <taxon>Perciformes</taxon>
        <taxon>Cottioidei</taxon>
        <taxon>Cottales</taxon>
        <taxon>Liparidae</taxon>
        <taxon>Liparis</taxon>
    </lineage>
</organism>
<proteinExistence type="predicted"/>
<gene>
    <name evidence="2" type="ORF">EYF80_010609</name>
</gene>
<accession>A0A4Z2IMZ9</accession>
<comment type="caution">
    <text evidence="2">The sequence shown here is derived from an EMBL/GenBank/DDBJ whole genome shotgun (WGS) entry which is preliminary data.</text>
</comment>
<name>A0A4Z2IMZ9_9TELE</name>
<keyword evidence="3" id="KW-1185">Reference proteome</keyword>
<sequence>MQPLTCTASEQQSPDEVPYLKHCNVSQIFSLKSRRTFKNKRVHRSGIRIRFRIRDQDQVQDQGSGIRIRDQVQDQGSGIRIRIRFRIRIRDQDQGSGSGSGIRDQDQDQVQDQDQGNPLTRLLVPLLGSTALHTCCSSTHQEPSLEAASAAAAHYLVNEFFSRLSVGGGSKA</sequence>
<dbReference type="Proteomes" id="UP000314294">
    <property type="component" value="Unassembled WGS sequence"/>
</dbReference>
<dbReference type="EMBL" id="SRLO01000067">
    <property type="protein sequence ID" value="TNN79161.1"/>
    <property type="molecule type" value="Genomic_DNA"/>
</dbReference>
<evidence type="ECO:0000313" key="2">
    <source>
        <dbReference type="EMBL" id="TNN79161.1"/>
    </source>
</evidence>
<evidence type="ECO:0000256" key="1">
    <source>
        <dbReference type="SAM" id="MobiDB-lite"/>
    </source>
</evidence>
<dbReference type="AlphaFoldDB" id="A0A4Z2IMZ9"/>
<feature type="region of interest" description="Disordered" evidence="1">
    <location>
        <begin position="90"/>
        <end position="115"/>
    </location>
</feature>